<comment type="caution">
    <text evidence="1">The sequence shown here is derived from an EMBL/GenBank/DDBJ whole genome shotgun (WGS) entry which is preliminary data.</text>
</comment>
<proteinExistence type="predicted"/>
<dbReference type="Proteomes" id="UP000597617">
    <property type="component" value="Unassembled WGS sequence"/>
</dbReference>
<keyword evidence="2" id="KW-1185">Reference proteome</keyword>
<reference evidence="1 2" key="1">
    <citation type="submission" date="2020-11" db="EMBL/GenBank/DDBJ databases">
        <authorList>
            <person name="Kim M.K."/>
        </authorList>
    </citation>
    <scope>NUCLEOTIDE SEQUENCE [LARGE SCALE GENOMIC DNA]</scope>
    <source>
        <strain evidence="1 2">BT683</strain>
    </source>
</reference>
<dbReference type="EMBL" id="JADQDQ010000001">
    <property type="protein sequence ID" value="MBF9235851.1"/>
    <property type="molecule type" value="Genomic_DNA"/>
</dbReference>
<gene>
    <name evidence="1" type="ORF">I2I05_00435</name>
</gene>
<dbReference type="RefSeq" id="WP_196280251.1">
    <property type="nucleotide sequence ID" value="NZ_JADQDQ010000001.1"/>
</dbReference>
<accession>A0ABS0IBW2</accession>
<evidence type="ECO:0000313" key="1">
    <source>
        <dbReference type="EMBL" id="MBF9235851.1"/>
    </source>
</evidence>
<protein>
    <submittedName>
        <fullName evidence="1">Uncharacterized protein</fullName>
    </submittedName>
</protein>
<evidence type="ECO:0000313" key="2">
    <source>
        <dbReference type="Proteomes" id="UP000597617"/>
    </source>
</evidence>
<name>A0ABS0IBW2_9BACT</name>
<organism evidence="1 2">
    <name type="scientific">Hymenobacter jeongseonensis</name>
    <dbReference type="NCBI Taxonomy" id="2791027"/>
    <lineage>
        <taxon>Bacteria</taxon>
        <taxon>Pseudomonadati</taxon>
        <taxon>Bacteroidota</taxon>
        <taxon>Cytophagia</taxon>
        <taxon>Cytophagales</taxon>
        <taxon>Hymenobacteraceae</taxon>
        <taxon>Hymenobacter</taxon>
    </lineage>
</organism>
<sequence length="55" mass="6062">MKSPTRNTLAAGFNSTFTGMVRRQAAALGPKLSTIENGSTTNMARRLVARQRHRM</sequence>